<gene>
    <name evidence="2" type="ORF">CPLU01_08776</name>
</gene>
<evidence type="ECO:0000313" key="3">
    <source>
        <dbReference type="Proteomes" id="UP000654918"/>
    </source>
</evidence>
<dbReference type="Proteomes" id="UP000654918">
    <property type="component" value="Unassembled WGS sequence"/>
</dbReference>
<organism evidence="2 3">
    <name type="scientific">Colletotrichum plurivorum</name>
    <dbReference type="NCBI Taxonomy" id="2175906"/>
    <lineage>
        <taxon>Eukaryota</taxon>
        <taxon>Fungi</taxon>
        <taxon>Dikarya</taxon>
        <taxon>Ascomycota</taxon>
        <taxon>Pezizomycotina</taxon>
        <taxon>Sordariomycetes</taxon>
        <taxon>Hypocreomycetidae</taxon>
        <taxon>Glomerellales</taxon>
        <taxon>Glomerellaceae</taxon>
        <taxon>Colletotrichum</taxon>
        <taxon>Colletotrichum orchidearum species complex</taxon>
    </lineage>
</organism>
<feature type="region of interest" description="Disordered" evidence="1">
    <location>
        <begin position="1"/>
        <end position="41"/>
    </location>
</feature>
<proteinExistence type="predicted"/>
<name>A0A8H6NCW0_9PEZI</name>
<keyword evidence="3" id="KW-1185">Reference proteome</keyword>
<evidence type="ECO:0000256" key="1">
    <source>
        <dbReference type="SAM" id="MobiDB-lite"/>
    </source>
</evidence>
<evidence type="ECO:0000313" key="2">
    <source>
        <dbReference type="EMBL" id="KAF6827956.1"/>
    </source>
</evidence>
<dbReference type="EMBL" id="WIGO01000129">
    <property type="protein sequence ID" value="KAF6827956.1"/>
    <property type="molecule type" value="Genomic_DNA"/>
</dbReference>
<comment type="caution">
    <text evidence="2">The sequence shown here is derived from an EMBL/GenBank/DDBJ whole genome shotgun (WGS) entry which is preliminary data.</text>
</comment>
<accession>A0A8H6NCW0</accession>
<sequence>MNDEPCQKRSTCTAHHAPKQQTPTLDQAKGRGPPSPDIPVKIHPILVRSSARLRHSGRWEVRGSSPVDGTQRDCWRTPVGLRLHWAAPCALCCTAREPT</sequence>
<reference evidence="2" key="1">
    <citation type="journal article" date="2020" name="Phytopathology">
        <title>Genome Sequence Resources of Colletotrichum truncatum, C. plurivorum, C. musicola, and C. sojae: Four Species Pathogenic to Soybean (Glycine max).</title>
        <authorList>
            <person name="Rogerio F."/>
            <person name="Boufleur T.R."/>
            <person name="Ciampi-Guillardi M."/>
            <person name="Sukno S.A."/>
            <person name="Thon M.R."/>
            <person name="Massola Junior N.S."/>
            <person name="Baroncelli R."/>
        </authorList>
    </citation>
    <scope>NUCLEOTIDE SEQUENCE</scope>
    <source>
        <strain evidence="2">LFN00145</strain>
    </source>
</reference>
<protein>
    <submittedName>
        <fullName evidence="2">Uncharacterized protein</fullName>
    </submittedName>
</protein>
<feature type="compositionally biased region" description="Polar residues" evidence="1">
    <location>
        <begin position="8"/>
        <end position="25"/>
    </location>
</feature>
<dbReference type="AlphaFoldDB" id="A0A8H6NCW0"/>